<dbReference type="SUPFAM" id="SSF48452">
    <property type="entry name" value="TPR-like"/>
    <property type="match status" value="2"/>
</dbReference>
<evidence type="ECO:0000256" key="1">
    <source>
        <dbReference type="ARBA" id="ARBA00022737"/>
    </source>
</evidence>
<name>A0A1H3AQ32_EUBBA</name>
<dbReference type="SMART" id="SM00028">
    <property type="entry name" value="TPR"/>
    <property type="match status" value="6"/>
</dbReference>
<reference evidence="5" key="1">
    <citation type="submission" date="2016-10" db="EMBL/GenBank/DDBJ databases">
        <authorList>
            <person name="Varghese N."/>
            <person name="Submissions S."/>
        </authorList>
    </citation>
    <scope>NUCLEOTIDE SEQUENCE [LARGE SCALE GENOMIC DNA]</scope>
    <source>
        <strain evidence="5">VPI 5359</strain>
    </source>
</reference>
<evidence type="ECO:0000313" key="4">
    <source>
        <dbReference type="EMBL" id="SDX31521.1"/>
    </source>
</evidence>
<dbReference type="Pfam" id="PF13176">
    <property type="entry name" value="TPR_7"/>
    <property type="match status" value="1"/>
</dbReference>
<evidence type="ECO:0000256" key="3">
    <source>
        <dbReference type="PROSITE-ProRule" id="PRU00339"/>
    </source>
</evidence>
<feature type="repeat" description="TPR" evidence="3">
    <location>
        <begin position="103"/>
        <end position="136"/>
    </location>
</feature>
<accession>A0A1H3AQ32</accession>
<sequence>MKHGGRGSITMKEYRMVHHLEEFYDTLHTYYAAKDLEAIEGYLSWCEQEMTGKPRNQGILLSVYNEQGSFYRSTSRYHDSLAAFTKAQKAISEYLGRESLEYATLINNMAGTYRLARHYDQAIRLFKEAIEIYEHLGQQHTYAYASVHNNLSLAYQETGQISKAVKHLELALEEIQMMPDHRSEMAVTYSNLTALYHEAGDDGTAMRCLNRALEIFEENGTVANAHYAAALNSLGGFLYASGEYERAIETYEKAARHTHRFFGKNLDYGISCQNMYWVYLKMEKWDQAIQALMDAAETYAAIFGPEHERTKVVRNELKRIQETVTR</sequence>
<keyword evidence="5" id="KW-1185">Reference proteome</keyword>
<dbReference type="OrthoDB" id="305319at2"/>
<dbReference type="EMBL" id="FNOU01000001">
    <property type="protein sequence ID" value="SDX31521.1"/>
    <property type="molecule type" value="Genomic_DNA"/>
</dbReference>
<feature type="repeat" description="TPR" evidence="3">
    <location>
        <begin position="186"/>
        <end position="219"/>
    </location>
</feature>
<dbReference type="Pfam" id="PF13424">
    <property type="entry name" value="TPR_12"/>
    <property type="match status" value="2"/>
</dbReference>
<evidence type="ECO:0000313" key="5">
    <source>
        <dbReference type="Proteomes" id="UP000199652"/>
    </source>
</evidence>
<protein>
    <submittedName>
        <fullName evidence="4">TPR repeat-containing protein</fullName>
    </submittedName>
</protein>
<dbReference type="InterPro" id="IPR011990">
    <property type="entry name" value="TPR-like_helical_dom_sf"/>
</dbReference>
<dbReference type="Proteomes" id="UP000199652">
    <property type="component" value="Unassembled WGS sequence"/>
</dbReference>
<proteinExistence type="predicted"/>
<keyword evidence="2 3" id="KW-0802">TPR repeat</keyword>
<evidence type="ECO:0000256" key="2">
    <source>
        <dbReference type="ARBA" id="ARBA00022803"/>
    </source>
</evidence>
<dbReference type="STRING" id="1528.SAMN04488579_101125"/>
<dbReference type="PANTHER" id="PTHR45641:SF19">
    <property type="entry name" value="NEPHROCYSTIN-3"/>
    <property type="match status" value="1"/>
</dbReference>
<organism evidence="4 5">
    <name type="scientific">Eubacterium barkeri</name>
    <name type="common">Clostridium barkeri</name>
    <dbReference type="NCBI Taxonomy" id="1528"/>
    <lineage>
        <taxon>Bacteria</taxon>
        <taxon>Bacillati</taxon>
        <taxon>Bacillota</taxon>
        <taxon>Clostridia</taxon>
        <taxon>Eubacteriales</taxon>
        <taxon>Eubacteriaceae</taxon>
        <taxon>Eubacterium</taxon>
    </lineage>
</organism>
<gene>
    <name evidence="4" type="ORF">SAMN04488579_101125</name>
</gene>
<dbReference type="PROSITE" id="PS50005">
    <property type="entry name" value="TPR"/>
    <property type="match status" value="3"/>
</dbReference>
<dbReference type="AlphaFoldDB" id="A0A1H3AQ32"/>
<feature type="repeat" description="TPR" evidence="3">
    <location>
        <begin position="228"/>
        <end position="261"/>
    </location>
</feature>
<dbReference type="PANTHER" id="PTHR45641">
    <property type="entry name" value="TETRATRICOPEPTIDE REPEAT PROTEIN (AFU_ORTHOLOGUE AFUA_6G03870)"/>
    <property type="match status" value="1"/>
</dbReference>
<dbReference type="InterPro" id="IPR019734">
    <property type="entry name" value="TPR_rpt"/>
</dbReference>
<dbReference type="Gene3D" id="1.25.40.10">
    <property type="entry name" value="Tetratricopeptide repeat domain"/>
    <property type="match status" value="2"/>
</dbReference>
<keyword evidence="1" id="KW-0677">Repeat</keyword>